<evidence type="ECO:0000256" key="2">
    <source>
        <dbReference type="ARBA" id="ARBA00022670"/>
    </source>
</evidence>
<organism evidence="9 10">
    <name type="scientific">Hymenobacter lucidus</name>
    <dbReference type="NCBI Taxonomy" id="2880930"/>
    <lineage>
        <taxon>Bacteria</taxon>
        <taxon>Pseudomonadati</taxon>
        <taxon>Bacteroidota</taxon>
        <taxon>Cytophagia</taxon>
        <taxon>Cytophagales</taxon>
        <taxon>Hymenobacteraceae</taxon>
        <taxon>Hymenobacter</taxon>
    </lineage>
</organism>
<evidence type="ECO:0000256" key="6">
    <source>
        <dbReference type="SAM" id="SignalP"/>
    </source>
</evidence>
<evidence type="ECO:0000313" key="9">
    <source>
        <dbReference type="EMBL" id="MCB2408138.1"/>
    </source>
</evidence>
<dbReference type="NCBIfam" id="TIGR04183">
    <property type="entry name" value="Por_Secre_tail"/>
    <property type="match status" value="1"/>
</dbReference>
<dbReference type="Gene3D" id="3.40.50.200">
    <property type="entry name" value="Peptidase S8/S53 domain"/>
    <property type="match status" value="1"/>
</dbReference>
<dbReference type="PANTHER" id="PTHR43806:SF11">
    <property type="entry name" value="CEREVISIN-RELATED"/>
    <property type="match status" value="1"/>
</dbReference>
<keyword evidence="2 5" id="KW-0645">Protease</keyword>
<dbReference type="SUPFAM" id="SSF52743">
    <property type="entry name" value="Subtilisin-like"/>
    <property type="match status" value="1"/>
</dbReference>
<dbReference type="Pfam" id="PF00082">
    <property type="entry name" value="Peptidase_S8"/>
    <property type="match status" value="1"/>
</dbReference>
<protein>
    <submittedName>
        <fullName evidence="9">S8 family peptidase</fullName>
    </submittedName>
</protein>
<dbReference type="PRINTS" id="PR00723">
    <property type="entry name" value="SUBTILISIN"/>
</dbReference>
<dbReference type="InterPro" id="IPR015500">
    <property type="entry name" value="Peptidase_S8_subtilisin-rel"/>
</dbReference>
<feature type="chain" id="PRO_5046194799" evidence="6">
    <location>
        <begin position="23"/>
        <end position="938"/>
    </location>
</feature>
<dbReference type="EMBL" id="JAJADR010000002">
    <property type="protein sequence ID" value="MCB2408138.1"/>
    <property type="molecule type" value="Genomic_DNA"/>
</dbReference>
<comment type="similarity">
    <text evidence="1 5">Belongs to the peptidase S8 family.</text>
</comment>
<dbReference type="PANTHER" id="PTHR43806">
    <property type="entry name" value="PEPTIDASE S8"/>
    <property type="match status" value="1"/>
</dbReference>
<proteinExistence type="inferred from homology"/>
<evidence type="ECO:0000256" key="3">
    <source>
        <dbReference type="ARBA" id="ARBA00022801"/>
    </source>
</evidence>
<comment type="caution">
    <text evidence="9">The sequence shown here is derived from an EMBL/GenBank/DDBJ whole genome shotgun (WGS) entry which is preliminary data.</text>
</comment>
<dbReference type="InterPro" id="IPR036852">
    <property type="entry name" value="Peptidase_S8/S53_dom_sf"/>
</dbReference>
<feature type="active site" description="Charge relay system" evidence="5">
    <location>
        <position position="386"/>
    </location>
</feature>
<evidence type="ECO:0000256" key="5">
    <source>
        <dbReference type="PROSITE-ProRule" id="PRU01240"/>
    </source>
</evidence>
<dbReference type="InterPro" id="IPR050131">
    <property type="entry name" value="Peptidase_S8_subtilisin-like"/>
</dbReference>
<feature type="domain" description="Peptidase S8/S53" evidence="7">
    <location>
        <begin position="162"/>
        <end position="422"/>
    </location>
</feature>
<dbReference type="InterPro" id="IPR026444">
    <property type="entry name" value="Secre_tail"/>
</dbReference>
<keyword evidence="4 5" id="KW-0720">Serine protease</keyword>
<evidence type="ECO:0000259" key="8">
    <source>
        <dbReference type="Pfam" id="PF18962"/>
    </source>
</evidence>
<evidence type="ECO:0000313" key="10">
    <source>
        <dbReference type="Proteomes" id="UP001165296"/>
    </source>
</evidence>
<evidence type="ECO:0000256" key="4">
    <source>
        <dbReference type="ARBA" id="ARBA00022825"/>
    </source>
</evidence>
<feature type="active site" description="Charge relay system" evidence="5">
    <location>
        <position position="229"/>
    </location>
</feature>
<reference evidence="9" key="1">
    <citation type="submission" date="2021-10" db="EMBL/GenBank/DDBJ databases">
        <authorList>
            <person name="Dean J.D."/>
            <person name="Kim M.K."/>
            <person name="Newey C.N."/>
            <person name="Stoker T.S."/>
            <person name="Thompson D.W."/>
            <person name="Grose J.H."/>
        </authorList>
    </citation>
    <scope>NUCLEOTIDE SEQUENCE</scope>
    <source>
        <strain evidence="9">BT178</strain>
    </source>
</reference>
<feature type="domain" description="Secretion system C-terminal sorting" evidence="8">
    <location>
        <begin position="865"/>
        <end position="934"/>
    </location>
</feature>
<feature type="signal peptide" evidence="6">
    <location>
        <begin position="1"/>
        <end position="22"/>
    </location>
</feature>
<evidence type="ECO:0000259" key="7">
    <source>
        <dbReference type="Pfam" id="PF00082"/>
    </source>
</evidence>
<keyword evidence="10" id="KW-1185">Reference proteome</keyword>
<keyword evidence="6" id="KW-0732">Signal</keyword>
<dbReference type="Proteomes" id="UP001165296">
    <property type="component" value="Unassembled WGS sequence"/>
</dbReference>
<sequence>MPQLLRFVLFLGLLGATFSGFAQEAGTQPLPGTLVFKLKPEFKAQAAPDNVAIPALQRVLEQLGATKLRQKFPRTLPASTELPGSVDLQLVYQIQLKADMPLAKACRALLQTGALEYAEPLNFRPPLYQPNDPLADSTNTAGQFYLKNIQAYRAWDVTKGDTSVVIGITDTGTRYSHEDLRNQLKKNYADPIDGLDNDNDGYVDNFRGWDVADNDNDASINMAVFQPVHGILVTGCAVAQPDNGVGLAGVGFKCKYLPLKIYPNTATGSFAGFEAIVYAADHGCQVINVSWGSPGSRSQFEQDVITYATINRNAVVVAAAGNTNAELDFYPASYDHVISVAALAPNDEKSGPATYSSHVSLSAPGEQVLTILGNNDSDYYPVNGSSFASPLVAGAAALVRTRFPQFTAEQVAAQLRQTADDIYTLPGNSTLRGKLGTGRLNVHHAVSQTDRREARILSSQLLPARQAYQPNDTFQLAVTLQNLLQPVSNLTVTLTSLSPYLTVRRGTFAAGTLATLARTTNSAAPFRLVVAGAVPINTRAELRYRLTADNGYQSDQFLVVTLNPDYVVLDASDLHLTLTSRGNLGYDGLGSDLGQSVTYKGGAPLLYEGGLMVATSPTRVADRVRNERNQANQDFYSLSQIALSRQPLRATQEAQGIFQDSLPSAKRTGTVGVRIRQRGYAWASPADRDYAIVEYQLKNITPDTLKPLYAGLFMDWDVVPEAGRNAADWDSVRTLGYAYDRENPMVYAGVKLLRGGKATCYSINNNSTITAVRLGDGFSSAEKYLTLSNKARLSSVGFNSGTDVSQVVGAELVRLAPGDSVVVAFAVLGAPTLAALQTAADAAQARYNLVLPTRPAKNLLLWQAYPNPARTQLRVELPAGAGYTQLSLLTTLGQLVRQQAVVGSGSQIDVRTLPAGIYVLQVAGPAGVLSRRVVVGPE</sequence>
<name>A0ABS8ARA4_9BACT</name>
<accession>A0ABS8ARA4</accession>
<dbReference type="RefSeq" id="WP_226174856.1">
    <property type="nucleotide sequence ID" value="NZ_JAJADR010000002.1"/>
</dbReference>
<feature type="active site" description="Charge relay system" evidence="5">
    <location>
        <position position="170"/>
    </location>
</feature>
<dbReference type="PROSITE" id="PS51892">
    <property type="entry name" value="SUBTILASE"/>
    <property type="match status" value="1"/>
</dbReference>
<dbReference type="Pfam" id="PF18962">
    <property type="entry name" value="Por_Secre_tail"/>
    <property type="match status" value="1"/>
</dbReference>
<evidence type="ECO:0000256" key="1">
    <source>
        <dbReference type="ARBA" id="ARBA00011073"/>
    </source>
</evidence>
<keyword evidence="3 5" id="KW-0378">Hydrolase</keyword>
<dbReference type="InterPro" id="IPR000209">
    <property type="entry name" value="Peptidase_S8/S53_dom"/>
</dbReference>
<gene>
    <name evidence="9" type="ORF">LGH74_09130</name>
</gene>